<feature type="binding site" evidence="10">
    <location>
        <position position="111"/>
    </location>
    <ligand>
        <name>ATP</name>
        <dbReference type="ChEBI" id="CHEBI:30616"/>
    </ligand>
</feature>
<keyword evidence="9 10" id="KW-0539">Nucleus</keyword>
<comment type="subcellular location">
    <subcellularLocation>
        <location evidence="10">Cytoplasm</location>
    </subcellularLocation>
    <subcellularLocation>
        <location evidence="10">Nucleus</location>
    </subcellularLocation>
</comment>
<dbReference type="EMBL" id="CVMT01000005">
    <property type="protein sequence ID" value="CRG88540.1"/>
    <property type="molecule type" value="Genomic_DNA"/>
</dbReference>
<evidence type="ECO:0000256" key="2">
    <source>
        <dbReference type="ARBA" id="ARBA00022490"/>
    </source>
</evidence>
<dbReference type="Pfam" id="PF13238">
    <property type="entry name" value="AAA_18"/>
    <property type="match status" value="1"/>
</dbReference>
<comment type="subunit">
    <text evidence="10">Interacts with small ribosomal subunit protein uS11. Not a structural component of 43S pre-ribosomes, but transiently interacts with them by binding to uS11.</text>
</comment>
<evidence type="ECO:0000256" key="1">
    <source>
        <dbReference type="ARBA" id="ARBA00000582"/>
    </source>
</evidence>
<protein>
    <recommendedName>
        <fullName evidence="10">Adenylate kinase isoenzyme 6 homolog</fullName>
        <shortName evidence="10">AK6</shortName>
        <ecNumber evidence="10">2.7.4.3</ecNumber>
    </recommendedName>
    <alternativeName>
        <fullName evidence="10">Dual activity adenylate kinase/ATPase</fullName>
        <shortName evidence="10">AK/ATPase</shortName>
    </alternativeName>
</protein>
<comment type="catalytic activity">
    <reaction evidence="10">
        <text>ATP + H2O = ADP + phosphate + H(+)</text>
        <dbReference type="Rhea" id="RHEA:13065"/>
        <dbReference type="ChEBI" id="CHEBI:15377"/>
        <dbReference type="ChEBI" id="CHEBI:15378"/>
        <dbReference type="ChEBI" id="CHEBI:30616"/>
        <dbReference type="ChEBI" id="CHEBI:43474"/>
        <dbReference type="ChEBI" id="CHEBI:456216"/>
    </reaction>
</comment>
<sequence>MRTSPNIIITGTPGVGKTVHSEQVAQDTGLRNFPINKIAKERDCYDGYDDERQSWIIDEDKLLDAIEDDVLEGGCIIDWHACDLFPKSWIDLVVVLRCPSTSVFYDRLSSRGYPEQKLGENLDAEIFGLLLEEAKEAYDEEIVIELTSENADEIDSNCARIAAWVEAWKKSHAESTAS</sequence>
<reference evidence="11 12" key="1">
    <citation type="submission" date="2015-04" db="EMBL/GenBank/DDBJ databases">
        <authorList>
            <person name="Syromyatnikov M.Y."/>
            <person name="Popov V.N."/>
        </authorList>
    </citation>
    <scope>NUCLEOTIDE SEQUENCE [LARGE SCALE GENOMIC DNA]</scope>
    <source>
        <strain evidence="11">WF-38-12</strain>
    </source>
</reference>
<dbReference type="SUPFAM" id="SSF52540">
    <property type="entry name" value="P-loop containing nucleoside triphosphate hydrolases"/>
    <property type="match status" value="1"/>
</dbReference>
<dbReference type="Proteomes" id="UP000054383">
    <property type="component" value="Unassembled WGS sequence"/>
</dbReference>
<comment type="catalytic activity">
    <reaction evidence="1 10">
        <text>AMP + ATP = 2 ADP</text>
        <dbReference type="Rhea" id="RHEA:12973"/>
        <dbReference type="ChEBI" id="CHEBI:30616"/>
        <dbReference type="ChEBI" id="CHEBI:456215"/>
        <dbReference type="ChEBI" id="CHEBI:456216"/>
        <dbReference type="EC" id="2.7.4.3"/>
    </reaction>
</comment>
<keyword evidence="8 10" id="KW-0067">ATP-binding</keyword>
<evidence type="ECO:0000256" key="9">
    <source>
        <dbReference type="ARBA" id="ARBA00023242"/>
    </source>
</evidence>
<keyword evidence="7 10" id="KW-0418">Kinase</keyword>
<gene>
    <name evidence="11" type="ORF">PISL3812_05571</name>
</gene>
<dbReference type="InterPro" id="IPR027417">
    <property type="entry name" value="P-loop_NTPase"/>
</dbReference>
<evidence type="ECO:0000256" key="3">
    <source>
        <dbReference type="ARBA" id="ARBA00022517"/>
    </source>
</evidence>
<evidence type="ECO:0000256" key="8">
    <source>
        <dbReference type="ARBA" id="ARBA00022840"/>
    </source>
</evidence>
<feature type="binding site" evidence="10">
    <location>
        <position position="18"/>
    </location>
    <ligand>
        <name>ATP</name>
        <dbReference type="ChEBI" id="CHEBI:30616"/>
    </ligand>
</feature>
<dbReference type="Gene3D" id="3.40.50.300">
    <property type="entry name" value="P-loop containing nucleotide triphosphate hydrolases"/>
    <property type="match status" value="1"/>
</dbReference>
<dbReference type="GO" id="GO:0016887">
    <property type="term" value="F:ATP hydrolysis activity"/>
    <property type="evidence" value="ECO:0007669"/>
    <property type="project" value="UniProtKB-UniRule"/>
</dbReference>
<comment type="function">
    <text evidence="10">Broad-specificity nucleoside monophosphate (NMP) kinase that catalyzes the reversible transfer of the terminal phosphate group between nucleoside triphosphates and monophosphates. Has also ATPase activity. Involved in the late cytoplasmic maturation steps of the 40S ribosomal particles, specifically 18S rRNA maturation. While NMP activity is not required for ribosome maturation, ATPase activity is. Associates transiently with small ribosomal subunit protein uS11. ATP hydrolysis breaks the interaction with uS11. May temporarily remove uS11 from the ribosome to enable a conformational change of the ribosomal RNA that is needed for the final maturation step of the small ribosomal subunit. Its NMP activity may have a role in nuclear energy homeostasis.</text>
</comment>
<evidence type="ECO:0000256" key="4">
    <source>
        <dbReference type="ARBA" id="ARBA00022552"/>
    </source>
</evidence>
<keyword evidence="4 10" id="KW-0698">rRNA processing</keyword>
<evidence type="ECO:0000256" key="7">
    <source>
        <dbReference type="ARBA" id="ARBA00022777"/>
    </source>
</evidence>
<dbReference type="GO" id="GO:0034599">
    <property type="term" value="P:cellular response to oxidative stress"/>
    <property type="evidence" value="ECO:0007669"/>
    <property type="project" value="EnsemblFungi"/>
</dbReference>
<feature type="region of interest" description="LID" evidence="10">
    <location>
        <begin position="110"/>
        <end position="120"/>
    </location>
</feature>
<keyword evidence="6 10" id="KW-0547">Nucleotide-binding</keyword>
<organism evidence="11 12">
    <name type="scientific">Talaromyces islandicus</name>
    <name type="common">Penicillium islandicum</name>
    <dbReference type="NCBI Taxonomy" id="28573"/>
    <lineage>
        <taxon>Eukaryota</taxon>
        <taxon>Fungi</taxon>
        <taxon>Dikarya</taxon>
        <taxon>Ascomycota</taxon>
        <taxon>Pezizomycotina</taxon>
        <taxon>Eurotiomycetes</taxon>
        <taxon>Eurotiomycetidae</taxon>
        <taxon>Eurotiales</taxon>
        <taxon>Trichocomaceae</taxon>
        <taxon>Talaromyces</taxon>
        <taxon>Talaromyces sect. Islandici</taxon>
    </lineage>
</organism>
<accession>A0A0U1M0K4</accession>
<dbReference type="GO" id="GO:0000462">
    <property type="term" value="P:maturation of SSU-rRNA from tricistronic rRNA transcript (SSU-rRNA, 5.8S rRNA, LSU-rRNA)"/>
    <property type="evidence" value="ECO:0007669"/>
    <property type="project" value="EnsemblFungi"/>
</dbReference>
<dbReference type="GO" id="GO:0005524">
    <property type="term" value="F:ATP binding"/>
    <property type="evidence" value="ECO:0007669"/>
    <property type="project" value="UniProtKB-KW"/>
</dbReference>
<evidence type="ECO:0000256" key="5">
    <source>
        <dbReference type="ARBA" id="ARBA00022679"/>
    </source>
</evidence>
<dbReference type="OMA" id="QCEIFGT"/>
<evidence type="ECO:0000256" key="10">
    <source>
        <dbReference type="HAMAP-Rule" id="MF_03173"/>
    </source>
</evidence>
<feature type="binding site" evidence="10">
    <location>
        <position position="17"/>
    </location>
    <ligand>
        <name>ATP</name>
        <dbReference type="ChEBI" id="CHEBI:30616"/>
    </ligand>
</feature>
<dbReference type="HAMAP" id="MF_00039">
    <property type="entry name" value="Adenylate_kinase_AK6"/>
    <property type="match status" value="1"/>
</dbReference>
<feature type="binding site" evidence="10">
    <location>
        <position position="16"/>
    </location>
    <ligand>
        <name>ATP</name>
        <dbReference type="ChEBI" id="CHEBI:30616"/>
    </ligand>
</feature>
<name>A0A0U1M0K4_TALIS</name>
<dbReference type="PANTHER" id="PTHR12595:SF0">
    <property type="entry name" value="ADENYLATE KINASE ISOENZYME 6"/>
    <property type="match status" value="1"/>
</dbReference>
<dbReference type="PANTHER" id="PTHR12595">
    <property type="entry name" value="POS9-ACTIVATING FACTOR FAP7-RELATED"/>
    <property type="match status" value="1"/>
</dbReference>
<dbReference type="STRING" id="28573.A0A0U1M0K4"/>
<evidence type="ECO:0000313" key="12">
    <source>
        <dbReference type="Proteomes" id="UP000054383"/>
    </source>
</evidence>
<dbReference type="OrthoDB" id="10251185at2759"/>
<keyword evidence="2 10" id="KW-0963">Cytoplasm</keyword>
<keyword evidence="12" id="KW-1185">Reference proteome</keyword>
<keyword evidence="3 10" id="KW-0690">Ribosome biogenesis</keyword>
<feature type="binding site" evidence="10">
    <location>
        <position position="14"/>
    </location>
    <ligand>
        <name>ATP</name>
        <dbReference type="ChEBI" id="CHEBI:30616"/>
    </ligand>
</feature>
<dbReference type="EC" id="2.7.4.3" evidence="10"/>
<dbReference type="GO" id="GO:0005737">
    <property type="term" value="C:cytoplasm"/>
    <property type="evidence" value="ECO:0007669"/>
    <property type="project" value="UniProtKB-SubCell"/>
</dbReference>
<keyword evidence="5 10" id="KW-0808">Transferase</keyword>
<feature type="binding site" evidence="10">
    <location>
        <position position="19"/>
    </location>
    <ligand>
        <name>ATP</name>
        <dbReference type="ChEBI" id="CHEBI:30616"/>
    </ligand>
</feature>
<evidence type="ECO:0000256" key="6">
    <source>
        <dbReference type="ARBA" id="ARBA00022741"/>
    </source>
</evidence>
<comment type="caution">
    <text evidence="10">Lacks conserved residue(s) required for the propagation of feature annotation.</text>
</comment>
<dbReference type="GO" id="GO:0005634">
    <property type="term" value="C:nucleus"/>
    <property type="evidence" value="ECO:0007669"/>
    <property type="project" value="UniProtKB-SubCell"/>
</dbReference>
<comment type="similarity">
    <text evidence="10">Belongs to the adenylate kinase family. AK6 subfamily.</text>
</comment>
<proteinExistence type="inferred from homology"/>
<dbReference type="GO" id="GO:0004017">
    <property type="term" value="F:AMP kinase activity"/>
    <property type="evidence" value="ECO:0007669"/>
    <property type="project" value="UniProtKB-UniRule"/>
</dbReference>
<dbReference type="FunFam" id="3.40.50.300:FF:000372">
    <property type="entry name" value="Adenylate kinase isoenzyme 6 homolog"/>
    <property type="match status" value="1"/>
</dbReference>
<dbReference type="AlphaFoldDB" id="A0A0U1M0K4"/>
<evidence type="ECO:0000313" key="11">
    <source>
        <dbReference type="EMBL" id="CRG88540.1"/>
    </source>
</evidence>
<dbReference type="InterPro" id="IPR020618">
    <property type="entry name" value="Adenyl_kinase_AK6"/>
</dbReference>
<feature type="region of interest" description="NMPbind" evidence="10">
    <location>
        <begin position="34"/>
        <end position="57"/>
    </location>
</feature>